<dbReference type="RefSeq" id="WP_377042693.1">
    <property type="nucleotide sequence ID" value="NZ_JBHLUN010000002.1"/>
</dbReference>
<keyword evidence="1" id="KW-0547">Nucleotide-binding</keyword>
<dbReference type="PROSITE" id="PS50893">
    <property type="entry name" value="ABC_TRANSPORTER_2"/>
    <property type="match status" value="1"/>
</dbReference>
<dbReference type="GO" id="GO:0005524">
    <property type="term" value="F:ATP binding"/>
    <property type="evidence" value="ECO:0007669"/>
    <property type="project" value="UniProtKB-KW"/>
</dbReference>
<feature type="domain" description="ABC transporter" evidence="3">
    <location>
        <begin position="6"/>
        <end position="243"/>
    </location>
</feature>
<dbReference type="InterPro" id="IPR003593">
    <property type="entry name" value="AAA+_ATPase"/>
</dbReference>
<dbReference type="SMART" id="SM00382">
    <property type="entry name" value="AAA"/>
    <property type="match status" value="1"/>
</dbReference>
<dbReference type="InterPro" id="IPR027417">
    <property type="entry name" value="P-loop_NTPase"/>
</dbReference>
<dbReference type="SUPFAM" id="SSF52540">
    <property type="entry name" value="P-loop containing nucleoside triphosphate hydrolases"/>
    <property type="match status" value="1"/>
</dbReference>
<dbReference type="PROSITE" id="PS00211">
    <property type="entry name" value="ABC_TRANSPORTER_1"/>
    <property type="match status" value="1"/>
</dbReference>
<dbReference type="Gene3D" id="3.40.50.300">
    <property type="entry name" value="P-loop containing nucleotide triphosphate hydrolases"/>
    <property type="match status" value="1"/>
</dbReference>
<protein>
    <submittedName>
        <fullName evidence="4">ABC transporter ATP-binding protein</fullName>
    </submittedName>
</protein>
<evidence type="ECO:0000259" key="3">
    <source>
        <dbReference type="PROSITE" id="PS50893"/>
    </source>
</evidence>
<dbReference type="EMBL" id="JBHLUN010000002">
    <property type="protein sequence ID" value="MFC0407002.1"/>
    <property type="molecule type" value="Genomic_DNA"/>
</dbReference>
<evidence type="ECO:0000256" key="1">
    <source>
        <dbReference type="ARBA" id="ARBA00022741"/>
    </source>
</evidence>
<dbReference type="InterPro" id="IPR003439">
    <property type="entry name" value="ABC_transporter-like_ATP-bd"/>
</dbReference>
<keyword evidence="5" id="KW-1185">Reference proteome</keyword>
<keyword evidence="2 4" id="KW-0067">ATP-binding</keyword>
<evidence type="ECO:0000313" key="4">
    <source>
        <dbReference type="EMBL" id="MFC0407002.1"/>
    </source>
</evidence>
<gene>
    <name evidence="4" type="ORF">ACFFGY_01995</name>
</gene>
<reference evidence="4 5" key="1">
    <citation type="submission" date="2024-09" db="EMBL/GenBank/DDBJ databases">
        <authorList>
            <person name="Sun Q."/>
            <person name="Mori K."/>
        </authorList>
    </citation>
    <scope>NUCLEOTIDE SEQUENCE [LARGE SCALE GENOMIC DNA]</scope>
    <source>
        <strain evidence="4 5">TBRC 5777</strain>
    </source>
</reference>
<dbReference type="InterPro" id="IPR017871">
    <property type="entry name" value="ABC_transporter-like_CS"/>
</dbReference>
<dbReference type="Pfam" id="PF00005">
    <property type="entry name" value="ABC_tran"/>
    <property type="match status" value="1"/>
</dbReference>
<sequence length="263" mass="27728">MSAPLLAAQGLAFTHPGGRRPVFEGLDVAMHAGRVLTILGPNGVGKSTLLRCLAGLARPSTGTALFEGTSLQVLNDAQRARRIAFMAQSAVEAFSFTVTDIVLTGRAAHLTLFDRPRAADRESAARALQRLGIAHLAHRPMQALSGGEQQMVRMARALAQNSPVLLLDEPTAHLDLANQRQVLDTVRSLAAEGFAVGMSSHDPSHALACGGDVLVLGHTRAVAGPADEVITPALLREAYGLPIDILRTPLGRDVAVPDFGMPH</sequence>
<accession>A0ABV6JMQ5</accession>
<organism evidence="4 5">
    <name type="scientific">Roseomonas elaeocarpi</name>
    <dbReference type="NCBI Taxonomy" id="907779"/>
    <lineage>
        <taxon>Bacteria</taxon>
        <taxon>Pseudomonadati</taxon>
        <taxon>Pseudomonadota</taxon>
        <taxon>Alphaproteobacteria</taxon>
        <taxon>Acetobacterales</taxon>
        <taxon>Roseomonadaceae</taxon>
        <taxon>Roseomonas</taxon>
    </lineage>
</organism>
<dbReference type="CDD" id="cd03214">
    <property type="entry name" value="ABC_Iron-Siderophores_B12_Hemin"/>
    <property type="match status" value="1"/>
</dbReference>
<dbReference type="Proteomes" id="UP001589865">
    <property type="component" value="Unassembled WGS sequence"/>
</dbReference>
<dbReference type="PANTHER" id="PTHR42794:SF2">
    <property type="entry name" value="ABC TRANSPORTER ATP-BINDING PROTEIN"/>
    <property type="match status" value="1"/>
</dbReference>
<name>A0ABV6JMQ5_9PROT</name>
<evidence type="ECO:0000256" key="2">
    <source>
        <dbReference type="ARBA" id="ARBA00022840"/>
    </source>
</evidence>
<proteinExistence type="predicted"/>
<comment type="caution">
    <text evidence="4">The sequence shown here is derived from an EMBL/GenBank/DDBJ whole genome shotgun (WGS) entry which is preliminary data.</text>
</comment>
<dbReference type="PANTHER" id="PTHR42794">
    <property type="entry name" value="HEMIN IMPORT ATP-BINDING PROTEIN HMUV"/>
    <property type="match status" value="1"/>
</dbReference>
<evidence type="ECO:0000313" key="5">
    <source>
        <dbReference type="Proteomes" id="UP001589865"/>
    </source>
</evidence>